<sequence length="62" mass="7207">MPLEYALQHRGLFPDPGPWKIPQTRAVILRDNLGIDALPRQRFNKTKRTPYVLNIMVVGKHK</sequence>
<protein>
    <submittedName>
        <fullName evidence="1">Uncharacterized protein</fullName>
    </submittedName>
</protein>
<accession>A0A2N0PKG0</accession>
<comment type="caution">
    <text evidence="1">The sequence shown here is derived from an EMBL/GenBank/DDBJ whole genome shotgun (WGS) entry which is preliminary data.</text>
</comment>
<evidence type="ECO:0000313" key="1">
    <source>
        <dbReference type="EMBL" id="PKC07298.1"/>
    </source>
</evidence>
<dbReference type="Proteomes" id="UP000232722">
    <property type="component" value="Unassembled WGS sequence"/>
</dbReference>
<reference evidence="1 2" key="1">
    <citation type="submission" date="2016-04" db="EMBL/GenBank/DDBJ databases">
        <title>Genome analyses suggest a sexual origin of heterokaryosis in a supposedly ancient asexual fungus.</title>
        <authorList>
            <person name="Ropars J."/>
            <person name="Sedzielewska K."/>
            <person name="Noel J."/>
            <person name="Charron P."/>
            <person name="Farinelli L."/>
            <person name="Marton T."/>
            <person name="Kruger M."/>
            <person name="Pelin A."/>
            <person name="Brachmann A."/>
            <person name="Corradi N."/>
        </authorList>
    </citation>
    <scope>NUCLEOTIDE SEQUENCE [LARGE SCALE GENOMIC DNA]</scope>
    <source>
        <strain evidence="1 2">A5</strain>
    </source>
</reference>
<dbReference type="EMBL" id="LLXJ01000656">
    <property type="protein sequence ID" value="PKC07298.1"/>
    <property type="molecule type" value="Genomic_DNA"/>
</dbReference>
<gene>
    <name evidence="1" type="ORF">RhiirA5_359324</name>
</gene>
<reference evidence="1 2" key="2">
    <citation type="submission" date="2017-09" db="EMBL/GenBank/DDBJ databases">
        <title>Extensive intraspecific genome diversity in a model arbuscular mycorrhizal fungus.</title>
        <authorList>
            <person name="Chen E.C."/>
            <person name="Morin E."/>
            <person name="Beaudet D."/>
            <person name="Noel J."/>
            <person name="Ndikumana S."/>
            <person name="Charron P."/>
            <person name="St-Onge C."/>
            <person name="Giorgi J."/>
            <person name="Grigoriev I.V."/>
            <person name="Roux C."/>
            <person name="Martin F.M."/>
            <person name="Corradi N."/>
        </authorList>
    </citation>
    <scope>NUCLEOTIDE SEQUENCE [LARGE SCALE GENOMIC DNA]</scope>
    <source>
        <strain evidence="1 2">A5</strain>
    </source>
</reference>
<proteinExistence type="predicted"/>
<evidence type="ECO:0000313" key="2">
    <source>
        <dbReference type="Proteomes" id="UP000232722"/>
    </source>
</evidence>
<dbReference type="VEuPathDB" id="FungiDB:RhiirFUN_018956"/>
<organism evidence="1 2">
    <name type="scientific">Rhizophagus irregularis</name>
    <dbReference type="NCBI Taxonomy" id="588596"/>
    <lineage>
        <taxon>Eukaryota</taxon>
        <taxon>Fungi</taxon>
        <taxon>Fungi incertae sedis</taxon>
        <taxon>Mucoromycota</taxon>
        <taxon>Glomeromycotina</taxon>
        <taxon>Glomeromycetes</taxon>
        <taxon>Glomerales</taxon>
        <taxon>Glomeraceae</taxon>
        <taxon>Rhizophagus</taxon>
    </lineage>
</organism>
<name>A0A2N0PKG0_9GLOM</name>
<dbReference type="VEuPathDB" id="FungiDB:FUN_020044"/>
<dbReference type="AlphaFoldDB" id="A0A2N0PKG0"/>